<sequence length="46" mass="5436">MAFFVSNIDYFNKNILNGNVFIMFSVLIINKIVNLHHMLHKELTLK</sequence>
<accession>B6XJ10</accession>
<reference evidence="2 3" key="2">
    <citation type="submission" date="2008-10" db="EMBL/GenBank/DDBJ databases">
        <authorList>
            <person name="Fulton L."/>
            <person name="Clifton S."/>
            <person name="Fulton B."/>
            <person name="Xu J."/>
            <person name="Minx P."/>
            <person name="Pepin K.H."/>
            <person name="Johnson M."/>
            <person name="Bhonagiri V."/>
            <person name="Nash W.E."/>
            <person name="Mardis E.R."/>
            <person name="Wilson R.K."/>
        </authorList>
    </citation>
    <scope>NUCLEOTIDE SEQUENCE [LARGE SCALE GENOMIC DNA]</scope>
    <source>
        <strain evidence="2 3">DSM 30120</strain>
    </source>
</reference>
<dbReference type="AlphaFoldDB" id="B6XJ10"/>
<evidence type="ECO:0000313" key="2">
    <source>
        <dbReference type="EMBL" id="EEB44547.1"/>
    </source>
</evidence>
<evidence type="ECO:0000256" key="1">
    <source>
        <dbReference type="SAM" id="Phobius"/>
    </source>
</evidence>
<evidence type="ECO:0000313" key="3">
    <source>
        <dbReference type="Proteomes" id="UP000003729"/>
    </source>
</evidence>
<dbReference type="Proteomes" id="UP000003729">
    <property type="component" value="Unassembled WGS sequence"/>
</dbReference>
<comment type="caution">
    <text evidence="2">The sequence shown here is derived from an EMBL/GenBank/DDBJ whole genome shotgun (WGS) entry which is preliminary data.</text>
</comment>
<protein>
    <submittedName>
        <fullName evidence="2">Uncharacterized protein</fullName>
    </submittedName>
</protein>
<gene>
    <name evidence="2" type="ORF">PROVALCAL_03359</name>
</gene>
<keyword evidence="1" id="KW-1133">Transmembrane helix</keyword>
<feature type="transmembrane region" description="Helical" evidence="1">
    <location>
        <begin position="20"/>
        <end position="39"/>
    </location>
</feature>
<dbReference type="eggNOG" id="ENOG5032EUE">
    <property type="taxonomic scope" value="Bacteria"/>
</dbReference>
<name>B6XJ10_9GAMM</name>
<reference evidence="2 3" key="1">
    <citation type="submission" date="2008-10" db="EMBL/GenBank/DDBJ databases">
        <title>Draft genome sequence of Providencia alcalifaciens (DSM 30120).</title>
        <authorList>
            <person name="Sudarsanam P."/>
            <person name="Ley R."/>
            <person name="Guruge J."/>
            <person name="Turnbaugh P.J."/>
            <person name="Mahowald M."/>
            <person name="Liep D."/>
            <person name="Gordon J."/>
        </authorList>
    </citation>
    <scope>NUCLEOTIDE SEQUENCE [LARGE SCALE GENOMIC DNA]</scope>
    <source>
        <strain evidence="2 3">DSM 30120</strain>
    </source>
</reference>
<proteinExistence type="predicted"/>
<keyword evidence="1" id="KW-0812">Transmembrane</keyword>
<keyword evidence="1" id="KW-0472">Membrane</keyword>
<organism evidence="2 3">
    <name type="scientific">Providencia alcalifaciens DSM 30120</name>
    <dbReference type="NCBI Taxonomy" id="520999"/>
    <lineage>
        <taxon>Bacteria</taxon>
        <taxon>Pseudomonadati</taxon>
        <taxon>Pseudomonadota</taxon>
        <taxon>Gammaproteobacteria</taxon>
        <taxon>Enterobacterales</taxon>
        <taxon>Morganellaceae</taxon>
        <taxon>Providencia</taxon>
    </lineage>
</organism>
<dbReference type="EMBL" id="ABXW01000062">
    <property type="protein sequence ID" value="EEB44547.1"/>
    <property type="molecule type" value="Genomic_DNA"/>
</dbReference>